<dbReference type="InterPro" id="IPR051317">
    <property type="entry name" value="Gfo/Idh/MocA_oxidoreduct"/>
</dbReference>
<dbReference type="AlphaFoldDB" id="A0A446BLW1"/>
<dbReference type="GO" id="GO:0000166">
    <property type="term" value="F:nucleotide binding"/>
    <property type="evidence" value="ECO:0007669"/>
    <property type="project" value="InterPro"/>
</dbReference>
<keyword evidence="1" id="KW-0732">Signal</keyword>
<gene>
    <name evidence="4" type="ORF">TT172_LOCUS5904</name>
</gene>
<dbReference type="Gene3D" id="3.30.360.10">
    <property type="entry name" value="Dihydrodipicolinate Reductase, domain 2"/>
    <property type="match status" value="1"/>
</dbReference>
<dbReference type="InterPro" id="IPR000683">
    <property type="entry name" value="Gfo/Idh/MocA-like_OxRdtase_N"/>
</dbReference>
<evidence type="ECO:0000313" key="4">
    <source>
        <dbReference type="EMBL" id="SPQ23485.1"/>
    </source>
</evidence>
<name>A0A446BLW1_9PEZI</name>
<proteinExistence type="predicted"/>
<dbReference type="PANTHER" id="PTHR43708:SF1">
    <property type="entry name" value="GALACTOSE_LACTOSE METABOLISM REGULATORY PROTEIN GAL80"/>
    <property type="match status" value="1"/>
</dbReference>
<dbReference type="EMBL" id="OUUZ01000010">
    <property type="protein sequence ID" value="SPQ23485.1"/>
    <property type="molecule type" value="Genomic_DNA"/>
</dbReference>
<evidence type="ECO:0000313" key="5">
    <source>
        <dbReference type="Proteomes" id="UP000289323"/>
    </source>
</evidence>
<dbReference type="SUPFAM" id="SSF51735">
    <property type="entry name" value="NAD(P)-binding Rossmann-fold domains"/>
    <property type="match status" value="1"/>
</dbReference>
<accession>A0A446BLW1</accession>
<feature type="chain" id="PRO_5019292017" evidence="1">
    <location>
        <begin position="25"/>
        <end position="388"/>
    </location>
</feature>
<evidence type="ECO:0000256" key="1">
    <source>
        <dbReference type="SAM" id="SignalP"/>
    </source>
</evidence>
<dbReference type="InterPro" id="IPR055080">
    <property type="entry name" value="Gal80p-like_C"/>
</dbReference>
<dbReference type="Gene3D" id="3.40.50.720">
    <property type="entry name" value="NAD(P)-binding Rossmann-like Domain"/>
    <property type="match status" value="1"/>
</dbReference>
<protein>
    <submittedName>
        <fullName evidence="4">Af2eb89a-6de0-4725-9bc7-95546f2f8b57</fullName>
    </submittedName>
</protein>
<dbReference type="SUPFAM" id="SSF55347">
    <property type="entry name" value="Glyceraldehyde-3-phosphate dehydrogenase-like, C-terminal domain"/>
    <property type="match status" value="1"/>
</dbReference>
<dbReference type="PANTHER" id="PTHR43708">
    <property type="entry name" value="CONSERVED EXPRESSED OXIDOREDUCTASE (EUROFUNG)"/>
    <property type="match status" value="1"/>
</dbReference>
<reference evidence="4 5" key="1">
    <citation type="submission" date="2018-04" db="EMBL/GenBank/DDBJ databases">
        <authorList>
            <person name="Huttner S."/>
            <person name="Dainat J."/>
        </authorList>
    </citation>
    <scope>NUCLEOTIDE SEQUENCE [LARGE SCALE GENOMIC DNA]</scope>
</reference>
<dbReference type="InterPro" id="IPR036291">
    <property type="entry name" value="NAD(P)-bd_dom_sf"/>
</dbReference>
<dbReference type="Pfam" id="PF01408">
    <property type="entry name" value="GFO_IDH_MocA"/>
    <property type="match status" value="1"/>
</dbReference>
<organism evidence="4 5">
    <name type="scientific">Thermothielavioides terrestris</name>
    <dbReference type="NCBI Taxonomy" id="2587410"/>
    <lineage>
        <taxon>Eukaryota</taxon>
        <taxon>Fungi</taxon>
        <taxon>Dikarya</taxon>
        <taxon>Ascomycota</taxon>
        <taxon>Pezizomycotina</taxon>
        <taxon>Sordariomycetes</taxon>
        <taxon>Sordariomycetidae</taxon>
        <taxon>Sordariales</taxon>
        <taxon>Chaetomiaceae</taxon>
        <taxon>Thermothielavioides</taxon>
    </lineage>
</organism>
<feature type="domain" description="Gfo/Idh/MocA-like oxidoreductase N-terminal" evidence="2">
    <location>
        <begin position="8"/>
        <end position="139"/>
    </location>
</feature>
<dbReference type="Pfam" id="PF22685">
    <property type="entry name" value="Gal80p_C-like"/>
    <property type="match status" value="1"/>
</dbReference>
<feature type="domain" description="Gal80p-like C-terminal" evidence="3">
    <location>
        <begin position="146"/>
        <end position="297"/>
    </location>
</feature>
<evidence type="ECO:0000259" key="3">
    <source>
        <dbReference type="Pfam" id="PF22685"/>
    </source>
</evidence>
<sequence>MSTTTPRIRVALIGLSSTATTAWAASAHLPYLLSPAGKAKYEIVALLNSSEAAARAARDAFNLPAATTRVYGDPAALAADGGVDLVVCATRVDKHYGTVLASVQAGKDAFVEWPLAHDAAHARELAEAVARNGARSVVGLQGREAPFVKKLRALLEEGRIGKVLSSEVRGAGFLGSRTTVPEGLGYITDAKVGGNLVTIGFAHLFDTVQSVVGDLASVKGDFHLQFPENQLVNAAGEVVKTVRSDVPDLIFVSGKWAESTLTQKNATLHFRLSKGSPFPGEPALQWTITGEKGEIRVVSPKTIFLSMGDPTAPPVLEIHDFATGNVEKVEWDWEDWRADLPLPARNVGALYESYAKDKGAGAAESYAAFAVALKRHEQLEGLLAEWQP</sequence>
<evidence type="ECO:0000259" key="2">
    <source>
        <dbReference type="Pfam" id="PF01408"/>
    </source>
</evidence>
<feature type="signal peptide" evidence="1">
    <location>
        <begin position="1"/>
        <end position="24"/>
    </location>
</feature>
<dbReference type="Proteomes" id="UP000289323">
    <property type="component" value="Unassembled WGS sequence"/>
</dbReference>